<evidence type="ECO:0000256" key="5">
    <source>
        <dbReference type="HAMAP-Rule" id="MF_00651"/>
    </source>
</evidence>
<dbReference type="GO" id="GO:0005829">
    <property type="term" value="C:cytosol"/>
    <property type="evidence" value="ECO:0007669"/>
    <property type="project" value="TreeGrafter"/>
</dbReference>
<dbReference type="NCBIfam" id="TIGR00250">
    <property type="entry name" value="RNAse_H_YqgF"/>
    <property type="match status" value="1"/>
</dbReference>
<evidence type="ECO:0000313" key="8">
    <source>
        <dbReference type="EMBL" id="TWT34041.1"/>
    </source>
</evidence>
<comment type="similarity">
    <text evidence="5">Belongs to the YqgF HJR family.</text>
</comment>
<evidence type="ECO:0000256" key="6">
    <source>
        <dbReference type="SAM" id="MobiDB-lite"/>
    </source>
</evidence>
<dbReference type="GO" id="GO:0004518">
    <property type="term" value="F:nuclease activity"/>
    <property type="evidence" value="ECO:0007669"/>
    <property type="project" value="UniProtKB-KW"/>
</dbReference>
<dbReference type="Gene3D" id="3.30.420.140">
    <property type="entry name" value="YqgF/RNase H-like domain"/>
    <property type="match status" value="1"/>
</dbReference>
<gene>
    <name evidence="8" type="primary">yrrK</name>
    <name evidence="8" type="ORF">KOR34_38770</name>
</gene>
<name>A0A5C5V6Y1_9BACT</name>
<dbReference type="InterPro" id="IPR005227">
    <property type="entry name" value="YqgF"/>
</dbReference>
<keyword evidence="3 5" id="KW-0540">Nuclease</keyword>
<comment type="subcellular location">
    <subcellularLocation>
        <location evidence="5">Cytoplasm</location>
    </subcellularLocation>
</comment>
<dbReference type="InterPro" id="IPR012337">
    <property type="entry name" value="RNaseH-like_sf"/>
</dbReference>
<dbReference type="SUPFAM" id="SSF53098">
    <property type="entry name" value="Ribonuclease H-like"/>
    <property type="match status" value="1"/>
</dbReference>
<keyword evidence="4 5" id="KW-0378">Hydrolase</keyword>
<dbReference type="HAMAP" id="MF_00651">
    <property type="entry name" value="Nuclease_YqgF"/>
    <property type="match status" value="1"/>
</dbReference>
<dbReference type="SMART" id="SM00732">
    <property type="entry name" value="YqgFc"/>
    <property type="match status" value="1"/>
</dbReference>
<dbReference type="CDD" id="cd16964">
    <property type="entry name" value="YqgF"/>
    <property type="match status" value="1"/>
</dbReference>
<proteinExistence type="inferred from homology"/>
<evidence type="ECO:0000259" key="7">
    <source>
        <dbReference type="SMART" id="SM00732"/>
    </source>
</evidence>
<accession>A0A5C5V6Y1</accession>
<evidence type="ECO:0000313" key="9">
    <source>
        <dbReference type="Proteomes" id="UP000316714"/>
    </source>
</evidence>
<dbReference type="EMBL" id="SIHJ01000002">
    <property type="protein sequence ID" value="TWT34041.1"/>
    <property type="molecule type" value="Genomic_DNA"/>
</dbReference>
<dbReference type="GO" id="GO:0000967">
    <property type="term" value="P:rRNA 5'-end processing"/>
    <property type="evidence" value="ECO:0007669"/>
    <property type="project" value="UniProtKB-UniRule"/>
</dbReference>
<dbReference type="InterPro" id="IPR006641">
    <property type="entry name" value="YqgF/RNaseH-like_dom"/>
</dbReference>
<evidence type="ECO:0000256" key="2">
    <source>
        <dbReference type="ARBA" id="ARBA00022517"/>
    </source>
</evidence>
<dbReference type="GO" id="GO:0016788">
    <property type="term" value="F:hydrolase activity, acting on ester bonds"/>
    <property type="evidence" value="ECO:0007669"/>
    <property type="project" value="UniProtKB-UniRule"/>
</dbReference>
<keyword evidence="2 5" id="KW-0690">Ribosome biogenesis</keyword>
<evidence type="ECO:0000256" key="1">
    <source>
        <dbReference type="ARBA" id="ARBA00022490"/>
    </source>
</evidence>
<feature type="region of interest" description="Disordered" evidence="6">
    <location>
        <begin position="1"/>
        <end position="23"/>
    </location>
</feature>
<dbReference type="Pfam" id="PF03652">
    <property type="entry name" value="RuvX"/>
    <property type="match status" value="1"/>
</dbReference>
<dbReference type="InterPro" id="IPR037027">
    <property type="entry name" value="YqgF/RNaseH-like_dom_sf"/>
</dbReference>
<evidence type="ECO:0000256" key="4">
    <source>
        <dbReference type="ARBA" id="ARBA00022801"/>
    </source>
</evidence>
<comment type="caution">
    <text evidence="8">The sequence shown here is derived from an EMBL/GenBank/DDBJ whole genome shotgun (WGS) entry which is preliminary data.</text>
</comment>
<sequence length="174" mass="19115">MSNGEMGKAKGEDSGADAPLSPSPFPLSKRVAGIDYGTVRIGIAIGDLEVRMASPYENYTRRSDRLDAQYFKQLAQEERLARWVVGLPVHLSGEESQKSHEARQFGKWLTELTGVPVDYFDERYTSAHAEEILQAANLTKKKRKARLDALAAQIMLTAYLESGAQGNDDPGSIG</sequence>
<evidence type="ECO:0000256" key="3">
    <source>
        <dbReference type="ARBA" id="ARBA00022722"/>
    </source>
</evidence>
<dbReference type="PANTHER" id="PTHR33317:SF4">
    <property type="entry name" value="POLYNUCLEOTIDYL TRANSFERASE, RIBONUCLEASE H-LIKE SUPERFAMILY PROTEIN"/>
    <property type="match status" value="1"/>
</dbReference>
<dbReference type="AlphaFoldDB" id="A0A5C5V6Y1"/>
<keyword evidence="9" id="KW-1185">Reference proteome</keyword>
<reference evidence="8 9" key="1">
    <citation type="submission" date="2019-02" db="EMBL/GenBank/DDBJ databases">
        <title>Deep-cultivation of Planctomycetes and their phenomic and genomic characterization uncovers novel biology.</title>
        <authorList>
            <person name="Wiegand S."/>
            <person name="Jogler M."/>
            <person name="Boedeker C."/>
            <person name="Pinto D."/>
            <person name="Vollmers J."/>
            <person name="Rivas-Marin E."/>
            <person name="Kohn T."/>
            <person name="Peeters S.H."/>
            <person name="Heuer A."/>
            <person name="Rast P."/>
            <person name="Oberbeckmann S."/>
            <person name="Bunk B."/>
            <person name="Jeske O."/>
            <person name="Meyerdierks A."/>
            <person name="Storesund J.E."/>
            <person name="Kallscheuer N."/>
            <person name="Luecker S."/>
            <person name="Lage O.M."/>
            <person name="Pohl T."/>
            <person name="Merkel B.J."/>
            <person name="Hornburger P."/>
            <person name="Mueller R.-W."/>
            <person name="Bruemmer F."/>
            <person name="Labrenz M."/>
            <person name="Spormann A.M."/>
            <person name="Op Den Camp H."/>
            <person name="Overmann J."/>
            <person name="Amann R."/>
            <person name="Jetten M.S.M."/>
            <person name="Mascher T."/>
            <person name="Medema M.H."/>
            <person name="Devos D.P."/>
            <person name="Kaster A.-K."/>
            <person name="Ovreas L."/>
            <person name="Rohde M."/>
            <person name="Galperin M.Y."/>
            <person name="Jogler C."/>
        </authorList>
    </citation>
    <scope>NUCLEOTIDE SEQUENCE [LARGE SCALE GENOMIC DNA]</scope>
    <source>
        <strain evidence="8 9">KOR34</strain>
    </source>
</reference>
<organism evidence="8 9">
    <name type="scientific">Posidoniimonas corsicana</name>
    <dbReference type="NCBI Taxonomy" id="1938618"/>
    <lineage>
        <taxon>Bacteria</taxon>
        <taxon>Pseudomonadati</taxon>
        <taxon>Planctomycetota</taxon>
        <taxon>Planctomycetia</taxon>
        <taxon>Pirellulales</taxon>
        <taxon>Lacipirellulaceae</taxon>
        <taxon>Posidoniimonas</taxon>
    </lineage>
</organism>
<dbReference type="PANTHER" id="PTHR33317">
    <property type="entry name" value="POLYNUCLEOTIDYL TRANSFERASE, RIBONUCLEASE H-LIKE SUPERFAMILY PROTEIN"/>
    <property type="match status" value="1"/>
</dbReference>
<feature type="domain" description="YqgF/RNase H-like" evidence="7">
    <location>
        <begin position="29"/>
        <end position="129"/>
    </location>
</feature>
<keyword evidence="1 5" id="KW-0963">Cytoplasm</keyword>
<protein>
    <recommendedName>
        <fullName evidence="5">Putative pre-16S rRNA nuclease</fullName>
        <ecNumber evidence="5">3.1.-.-</ecNumber>
    </recommendedName>
</protein>
<comment type="function">
    <text evidence="5">Could be a nuclease involved in processing of the 5'-end of pre-16S rRNA.</text>
</comment>
<dbReference type="Proteomes" id="UP000316714">
    <property type="component" value="Unassembled WGS sequence"/>
</dbReference>
<dbReference type="EC" id="3.1.-.-" evidence="5"/>